<protein>
    <submittedName>
        <fullName evidence="1">Uncharacterized protein</fullName>
    </submittedName>
</protein>
<dbReference type="STRING" id="1348612.A0A397G637"/>
<dbReference type="EMBL" id="PQFF01000578">
    <property type="protein sequence ID" value="RHZ44363.1"/>
    <property type="molecule type" value="Genomic_DNA"/>
</dbReference>
<comment type="caution">
    <text evidence="1">The sequence shown here is derived from an EMBL/GenBank/DDBJ whole genome shotgun (WGS) entry which is preliminary data.</text>
</comment>
<dbReference type="OrthoDB" id="2424211at2759"/>
<accession>A0A397G637</accession>
<name>A0A397G637_9GLOM</name>
<dbReference type="AlphaFoldDB" id="A0A397G637"/>
<evidence type="ECO:0000313" key="1">
    <source>
        <dbReference type="EMBL" id="RHZ44363.1"/>
    </source>
</evidence>
<reference evidence="1 2" key="1">
    <citation type="submission" date="2018-08" db="EMBL/GenBank/DDBJ databases">
        <title>Genome and evolution of the arbuscular mycorrhizal fungus Diversispora epigaea (formerly Glomus versiforme) and its bacterial endosymbionts.</title>
        <authorList>
            <person name="Sun X."/>
            <person name="Fei Z."/>
            <person name="Harrison M."/>
        </authorList>
    </citation>
    <scope>NUCLEOTIDE SEQUENCE [LARGE SCALE GENOMIC DNA]</scope>
    <source>
        <strain evidence="1 2">IT104</strain>
    </source>
</reference>
<sequence>MKIHSAQVIRYRGGGSDNYSSNSDKYSDNISECESENCNDYDSDHQEIFYIGDTETSTIKFSVFHPPKVEEQMSNLTISIDQINLTYSRRQEKFDNKFTQMDLLNRIREIASLPARDMLNNKGSLKNIHLWDYLLPNNGAKEGISLLDTYMLEELTNKLVIQVKQGKYRKFSVVDGISEVYDLSGIHKSIDGELPLRAVIDIDALRKYMESEKVNARDIFIHICYSYIRVLYMILDCSWEEIFEELIITTSSNSNKCSYHLLYAPALLIDYQELKQFIELVYKLTGEKYGKFIDRGLPGRNFCLRLIGSAKKNYVKRILKFSLDNGWDELNHTRVQPPTSVKCEVKPRILNYPDYLGSWDIKEKDSQWYVYFNRKTYLECPICKHTHDKDQQWFGRTHYDGTFIVKCFQQNRDESGKIFNDPSIAEKIQQKNKNNISLLISYKIKEVYEERYVKSLSKKSDVYVGSQ</sequence>
<proteinExistence type="predicted"/>
<organism evidence="1 2">
    <name type="scientific">Diversispora epigaea</name>
    <dbReference type="NCBI Taxonomy" id="1348612"/>
    <lineage>
        <taxon>Eukaryota</taxon>
        <taxon>Fungi</taxon>
        <taxon>Fungi incertae sedis</taxon>
        <taxon>Mucoromycota</taxon>
        <taxon>Glomeromycotina</taxon>
        <taxon>Glomeromycetes</taxon>
        <taxon>Diversisporales</taxon>
        <taxon>Diversisporaceae</taxon>
        <taxon>Diversispora</taxon>
    </lineage>
</organism>
<dbReference type="Proteomes" id="UP000266861">
    <property type="component" value="Unassembled WGS sequence"/>
</dbReference>
<evidence type="ECO:0000313" key="2">
    <source>
        <dbReference type="Proteomes" id="UP000266861"/>
    </source>
</evidence>
<gene>
    <name evidence="1" type="ORF">Glove_736g6</name>
</gene>
<keyword evidence="2" id="KW-1185">Reference proteome</keyword>